<keyword evidence="9 10" id="KW-0456">Lyase</keyword>
<feature type="compositionally biased region" description="Basic residues" evidence="11">
    <location>
        <begin position="192"/>
        <end position="204"/>
    </location>
</feature>
<evidence type="ECO:0000256" key="5">
    <source>
        <dbReference type="ARBA" id="ARBA00022723"/>
    </source>
</evidence>
<evidence type="ECO:0000256" key="6">
    <source>
        <dbReference type="ARBA" id="ARBA00022729"/>
    </source>
</evidence>
<reference evidence="14" key="3">
    <citation type="submission" date="2018-08" db="UniProtKB">
        <authorList>
            <consortium name="EnsemblPlants"/>
        </authorList>
    </citation>
    <scope>IDENTIFICATION</scope>
    <source>
        <strain evidence="14">Yugu1</strain>
    </source>
</reference>
<feature type="chain" id="PRO_5009997803" description="Pectate lyase" evidence="10">
    <location>
        <begin position="23"/>
        <end position="374"/>
    </location>
</feature>
<dbReference type="EC" id="4.2.2.2" evidence="4 10"/>
<keyword evidence="8" id="KW-0325">Glycoprotein</keyword>
<name>K3Y1W4_SETIT</name>
<keyword evidence="6 10" id="KW-0732">Signal</keyword>
<evidence type="ECO:0000256" key="3">
    <source>
        <dbReference type="ARBA" id="ARBA00010980"/>
    </source>
</evidence>
<evidence type="ECO:0000256" key="7">
    <source>
        <dbReference type="ARBA" id="ARBA00022837"/>
    </source>
</evidence>
<keyword evidence="7 10" id="KW-0106">Calcium</keyword>
<dbReference type="HOGENOM" id="CLU_026608_2_1_1"/>
<sequence length="374" mass="41577">MAGSAVVSVSILLFVLLATAAAATPTDVAIDEAYAHLVNVTGDQEHWAERAEVARAYNRAAYMSDPVAVMDRFEDGGVRTDEAATCWRWCRGDWARDDRKRLARCAIGFGGHKANGGLAGEFYVVTDPTDDPASLLSNELIVTSDKTLDGRAAQITLQHVSNVILHNPPHPRREAAPGGAVIRDGARPPLPRPRRQRRRRRLRGRVQQPLDRPRVHCTAAPTGSSTHGRVMLFGGSDDSPRDKIMQVTVAFNHFVKGLVQRMPRCLYGFSHVANTDYTHWQMYAIGGNKNHHQPGQPREHATYSEYKDWVWKSQGDLFLNGAFFNPSGGQNERRFEKLDLIQAKSGQYAESLTKFAGALNCRVVKKCYPARMTM</sequence>
<dbReference type="AlphaFoldDB" id="K3Y1W4"/>
<evidence type="ECO:0000256" key="8">
    <source>
        <dbReference type="ARBA" id="ARBA00023180"/>
    </source>
</evidence>
<comment type="catalytic activity">
    <reaction evidence="1 10">
        <text>Eliminative cleavage of (1-&gt;4)-alpha-D-galacturonan to give oligosaccharides with 4-deoxy-alpha-D-galact-4-enuronosyl groups at their non-reducing ends.</text>
        <dbReference type="EC" id="4.2.2.2"/>
    </reaction>
</comment>
<dbReference type="PRINTS" id="PR00807">
    <property type="entry name" value="AMBALLERGEN"/>
</dbReference>
<dbReference type="EnsemblPlants" id="KQL09259">
    <property type="protein sequence ID" value="KQL09259"/>
    <property type="gene ID" value="SETIT_008183mg"/>
</dbReference>
<evidence type="ECO:0000256" key="11">
    <source>
        <dbReference type="SAM" id="MobiDB-lite"/>
    </source>
</evidence>
<dbReference type="EMBL" id="AGNK02002195">
    <property type="status" value="NOT_ANNOTATED_CDS"/>
    <property type="molecule type" value="Genomic_DNA"/>
</dbReference>
<gene>
    <name evidence="13" type="ORF">SETIT_4G033100v2</name>
</gene>
<dbReference type="SMART" id="SM00656">
    <property type="entry name" value="Amb_all"/>
    <property type="match status" value="1"/>
</dbReference>
<accession>K3Y1W4</accession>
<evidence type="ECO:0000256" key="9">
    <source>
        <dbReference type="ARBA" id="ARBA00023239"/>
    </source>
</evidence>
<organism evidence="14 15">
    <name type="scientific">Setaria italica</name>
    <name type="common">Foxtail millet</name>
    <name type="synonym">Panicum italicum</name>
    <dbReference type="NCBI Taxonomy" id="4555"/>
    <lineage>
        <taxon>Eukaryota</taxon>
        <taxon>Viridiplantae</taxon>
        <taxon>Streptophyta</taxon>
        <taxon>Embryophyta</taxon>
        <taxon>Tracheophyta</taxon>
        <taxon>Spermatophyta</taxon>
        <taxon>Magnoliopsida</taxon>
        <taxon>Liliopsida</taxon>
        <taxon>Poales</taxon>
        <taxon>Poaceae</taxon>
        <taxon>PACMAD clade</taxon>
        <taxon>Panicoideae</taxon>
        <taxon>Panicodae</taxon>
        <taxon>Paniceae</taxon>
        <taxon>Cenchrinae</taxon>
        <taxon>Setaria</taxon>
    </lineage>
</organism>
<dbReference type="Gene3D" id="2.160.20.10">
    <property type="entry name" value="Single-stranded right-handed beta-helix, Pectin lyase-like"/>
    <property type="match status" value="2"/>
</dbReference>
<dbReference type="SUPFAM" id="SSF51126">
    <property type="entry name" value="Pectin lyase-like"/>
    <property type="match status" value="2"/>
</dbReference>
<evidence type="ECO:0000256" key="1">
    <source>
        <dbReference type="ARBA" id="ARBA00000695"/>
    </source>
</evidence>
<dbReference type="OrthoDB" id="1637350at2759"/>
<evidence type="ECO:0000313" key="14">
    <source>
        <dbReference type="EnsemblPlants" id="KQL09259"/>
    </source>
</evidence>
<dbReference type="InterPro" id="IPR018082">
    <property type="entry name" value="AmbAllergen"/>
</dbReference>
<dbReference type="GO" id="GO:0030570">
    <property type="term" value="F:pectate lyase activity"/>
    <property type="evidence" value="ECO:0000318"/>
    <property type="project" value="GO_Central"/>
</dbReference>
<dbReference type="InterPro" id="IPR011050">
    <property type="entry name" value="Pectin_lyase_fold/virulence"/>
</dbReference>
<dbReference type="EMBL" id="CM003531">
    <property type="protein sequence ID" value="RCV20149.1"/>
    <property type="molecule type" value="Genomic_DNA"/>
</dbReference>
<feature type="domain" description="Pectate lyase" evidence="12">
    <location>
        <begin position="131"/>
        <end position="297"/>
    </location>
</feature>
<reference evidence="13 15" key="1">
    <citation type="journal article" date="2012" name="Nat. Biotechnol.">
        <title>Reference genome sequence of the model plant Setaria.</title>
        <authorList>
            <person name="Bennetzen J.L."/>
            <person name="Schmutz J."/>
            <person name="Wang H."/>
            <person name="Percifield R."/>
            <person name="Hawkins J."/>
            <person name="Pontaroli A.C."/>
            <person name="Estep M."/>
            <person name="Feng L."/>
            <person name="Vaughn J.N."/>
            <person name="Grimwood J."/>
            <person name="Jenkins J."/>
            <person name="Barry K."/>
            <person name="Lindquist E."/>
            <person name="Hellsten U."/>
            <person name="Deshpande S."/>
            <person name="Wang X."/>
            <person name="Wu X."/>
            <person name="Mitros T."/>
            <person name="Triplett J."/>
            <person name="Yang X."/>
            <person name="Ye C.Y."/>
            <person name="Mauro-Herrera M."/>
            <person name="Wang L."/>
            <person name="Li P."/>
            <person name="Sharma M."/>
            <person name="Sharma R."/>
            <person name="Ronald P.C."/>
            <person name="Panaud O."/>
            <person name="Kellogg E.A."/>
            <person name="Brutnell T.P."/>
            <person name="Doust A.N."/>
            <person name="Tuskan G.A."/>
            <person name="Rokhsar D."/>
            <person name="Devos K.M."/>
        </authorList>
    </citation>
    <scope>NUCLEOTIDE SEQUENCE [LARGE SCALE GENOMIC DNA]</scope>
    <source>
        <strain evidence="15">cv. Yugu1</strain>
        <strain evidence="13">Yugu1</strain>
    </source>
</reference>
<dbReference type="Pfam" id="PF04431">
    <property type="entry name" value="Pec_lyase_N"/>
    <property type="match status" value="1"/>
</dbReference>
<keyword evidence="15" id="KW-1185">Reference proteome</keyword>
<protein>
    <recommendedName>
        <fullName evidence="4 10">Pectate lyase</fullName>
        <ecNumber evidence="4 10">4.2.2.2</ecNumber>
    </recommendedName>
</protein>
<dbReference type="Proteomes" id="UP000004995">
    <property type="component" value="Unassembled WGS sequence"/>
</dbReference>
<evidence type="ECO:0000313" key="13">
    <source>
        <dbReference type="EMBL" id="RCV20149.1"/>
    </source>
</evidence>
<dbReference type="STRING" id="4555.K3Y1W4"/>
<dbReference type="InterPro" id="IPR007524">
    <property type="entry name" value="Pec_lyase_N"/>
</dbReference>
<dbReference type="eggNOG" id="ENOG502QQE2">
    <property type="taxonomic scope" value="Eukaryota"/>
</dbReference>
<evidence type="ECO:0000313" key="15">
    <source>
        <dbReference type="Proteomes" id="UP000004995"/>
    </source>
</evidence>
<evidence type="ECO:0000259" key="12">
    <source>
        <dbReference type="SMART" id="SM00656"/>
    </source>
</evidence>
<reference evidence="13" key="2">
    <citation type="submission" date="2015-07" db="EMBL/GenBank/DDBJ databases">
        <authorList>
            <person name="Noorani M."/>
        </authorList>
    </citation>
    <scope>NUCLEOTIDE SEQUENCE</scope>
    <source>
        <strain evidence="13">Yugu1</strain>
    </source>
</reference>
<evidence type="ECO:0000256" key="4">
    <source>
        <dbReference type="ARBA" id="ARBA00012272"/>
    </source>
</evidence>
<evidence type="ECO:0000256" key="10">
    <source>
        <dbReference type="RuleBase" id="RU361123"/>
    </source>
</evidence>
<dbReference type="GO" id="GO:0046872">
    <property type="term" value="F:metal ion binding"/>
    <property type="evidence" value="ECO:0007669"/>
    <property type="project" value="UniProtKB-KW"/>
</dbReference>
<dbReference type="OMA" id="NTDYTHW"/>
<dbReference type="PANTHER" id="PTHR31683">
    <property type="entry name" value="PECTATE LYASE 18-RELATED"/>
    <property type="match status" value="1"/>
</dbReference>
<comment type="cofactor">
    <cofactor evidence="10">
        <name>Ca(2+)</name>
        <dbReference type="ChEBI" id="CHEBI:29108"/>
    </cofactor>
    <text evidence="10">Binds 1 Ca(2+) ion. Required for its activity.</text>
</comment>
<feature type="signal peptide" evidence="10">
    <location>
        <begin position="1"/>
        <end position="22"/>
    </location>
</feature>
<evidence type="ECO:0000256" key="2">
    <source>
        <dbReference type="ARBA" id="ARBA00005220"/>
    </source>
</evidence>
<proteinExistence type="inferred from homology"/>
<dbReference type="InterPro" id="IPR002022">
    <property type="entry name" value="Pec_lyase"/>
</dbReference>
<dbReference type="InterPro" id="IPR045032">
    <property type="entry name" value="PEL"/>
</dbReference>
<dbReference type="PANTHER" id="PTHR31683:SF69">
    <property type="entry name" value="PECTATE LYASE 7-RELATED"/>
    <property type="match status" value="1"/>
</dbReference>
<keyword evidence="5 10" id="KW-0479">Metal-binding</keyword>
<dbReference type="UniPathway" id="UPA00545">
    <property type="reaction ID" value="UER00824"/>
</dbReference>
<dbReference type="Gramene" id="KQL09259">
    <property type="protein sequence ID" value="KQL09259"/>
    <property type="gene ID" value="SETIT_008183mg"/>
</dbReference>
<dbReference type="InterPro" id="IPR012334">
    <property type="entry name" value="Pectin_lyas_fold"/>
</dbReference>
<dbReference type="GO" id="GO:0045490">
    <property type="term" value="P:pectin catabolic process"/>
    <property type="evidence" value="ECO:0007669"/>
    <property type="project" value="UniProtKB-UniPathway"/>
</dbReference>
<comment type="similarity">
    <text evidence="3 10">Belongs to the polysaccharide lyase 1 family.</text>
</comment>
<comment type="pathway">
    <text evidence="2 10">Glycan metabolism; pectin degradation; 2-dehydro-3-deoxy-D-gluconate from pectin: step 2/5.</text>
</comment>
<feature type="region of interest" description="Disordered" evidence="11">
    <location>
        <begin position="165"/>
        <end position="230"/>
    </location>
</feature>